<evidence type="ECO:0000313" key="3">
    <source>
        <dbReference type="Proteomes" id="UP001168821"/>
    </source>
</evidence>
<dbReference type="InterPro" id="IPR036691">
    <property type="entry name" value="Endo/exonu/phosph_ase_sf"/>
</dbReference>
<organism evidence="2 3">
    <name type="scientific">Zophobas morio</name>
    <dbReference type="NCBI Taxonomy" id="2755281"/>
    <lineage>
        <taxon>Eukaryota</taxon>
        <taxon>Metazoa</taxon>
        <taxon>Ecdysozoa</taxon>
        <taxon>Arthropoda</taxon>
        <taxon>Hexapoda</taxon>
        <taxon>Insecta</taxon>
        <taxon>Pterygota</taxon>
        <taxon>Neoptera</taxon>
        <taxon>Endopterygota</taxon>
        <taxon>Coleoptera</taxon>
        <taxon>Polyphaga</taxon>
        <taxon>Cucujiformia</taxon>
        <taxon>Tenebrionidae</taxon>
        <taxon>Zophobas</taxon>
    </lineage>
</organism>
<gene>
    <name evidence="2" type="ORF">Zmor_015432</name>
</gene>
<dbReference type="Gene3D" id="3.60.10.10">
    <property type="entry name" value="Endonuclease/exonuclease/phosphatase"/>
    <property type="match status" value="1"/>
</dbReference>
<sequence>MRNFEWKQGRRTYVGARGESIIDYGIVNEEAWEEIESFKVGERVESDHMPLEIKIKGKEQEYEKQERRNERKEIEKRIWDEEEIQRYRSRLEKKKFEVKEDIEAMIAELSNLIVEATEKRKIYIWQGRNNGWNGECSELKRKAREKLRKWKNNKGRKEEYLKARENYSRKCEERKREKRKEEGTTIKSLKTEEEVWRYNYKQGTEKSAGKSKYMNEGCEEKCCKINKGITTTEEMWRVSEITKDEIGRQIERLKRGGGDGIQNEA</sequence>
<dbReference type="EMBL" id="JALNTZ010000004">
    <property type="protein sequence ID" value="KAJ3656348.1"/>
    <property type="molecule type" value="Genomic_DNA"/>
</dbReference>
<proteinExistence type="predicted"/>
<evidence type="ECO:0000313" key="2">
    <source>
        <dbReference type="EMBL" id="KAJ3656348.1"/>
    </source>
</evidence>
<keyword evidence="3" id="KW-1185">Reference proteome</keyword>
<dbReference type="Proteomes" id="UP001168821">
    <property type="component" value="Unassembled WGS sequence"/>
</dbReference>
<evidence type="ECO:0008006" key="4">
    <source>
        <dbReference type="Google" id="ProtNLM"/>
    </source>
</evidence>
<accession>A0AA38MHG5</accession>
<reference evidence="2" key="1">
    <citation type="journal article" date="2023" name="G3 (Bethesda)">
        <title>Whole genome assemblies of Zophobas morio and Tenebrio molitor.</title>
        <authorList>
            <person name="Kaur S."/>
            <person name="Stinson S.A."/>
            <person name="diCenzo G.C."/>
        </authorList>
    </citation>
    <scope>NUCLEOTIDE SEQUENCE</scope>
    <source>
        <strain evidence="2">QUZm001</strain>
    </source>
</reference>
<keyword evidence="1" id="KW-0175">Coiled coil</keyword>
<evidence type="ECO:0000256" key="1">
    <source>
        <dbReference type="SAM" id="Coils"/>
    </source>
</evidence>
<name>A0AA38MHG5_9CUCU</name>
<feature type="coiled-coil region" evidence="1">
    <location>
        <begin position="55"/>
        <end position="119"/>
    </location>
</feature>
<protein>
    <recommendedName>
        <fullName evidence="4">Endonuclease/exonuclease/phosphatase domain-containing protein</fullName>
    </recommendedName>
</protein>
<dbReference type="AlphaFoldDB" id="A0AA38MHG5"/>
<comment type="caution">
    <text evidence="2">The sequence shown here is derived from an EMBL/GenBank/DDBJ whole genome shotgun (WGS) entry which is preliminary data.</text>
</comment>